<reference evidence="1" key="2">
    <citation type="journal article" date="2015" name="Data Brief">
        <title>Shoot transcriptome of the giant reed, Arundo donax.</title>
        <authorList>
            <person name="Barrero R.A."/>
            <person name="Guerrero F.D."/>
            <person name="Moolhuijzen P."/>
            <person name="Goolsby J.A."/>
            <person name="Tidwell J."/>
            <person name="Bellgard S.E."/>
            <person name="Bellgard M.I."/>
        </authorList>
    </citation>
    <scope>NUCLEOTIDE SEQUENCE</scope>
    <source>
        <tissue evidence="1">Shoot tissue taken approximately 20 cm above the soil surface</tissue>
    </source>
</reference>
<organism evidence="1">
    <name type="scientific">Arundo donax</name>
    <name type="common">Giant reed</name>
    <name type="synonym">Donax arundinaceus</name>
    <dbReference type="NCBI Taxonomy" id="35708"/>
    <lineage>
        <taxon>Eukaryota</taxon>
        <taxon>Viridiplantae</taxon>
        <taxon>Streptophyta</taxon>
        <taxon>Embryophyta</taxon>
        <taxon>Tracheophyta</taxon>
        <taxon>Spermatophyta</taxon>
        <taxon>Magnoliopsida</taxon>
        <taxon>Liliopsida</taxon>
        <taxon>Poales</taxon>
        <taxon>Poaceae</taxon>
        <taxon>PACMAD clade</taxon>
        <taxon>Arundinoideae</taxon>
        <taxon>Arundineae</taxon>
        <taxon>Arundo</taxon>
    </lineage>
</organism>
<dbReference type="AlphaFoldDB" id="A0A0A9EGS4"/>
<name>A0A0A9EGS4_ARUDO</name>
<proteinExistence type="predicted"/>
<dbReference type="EMBL" id="GBRH01197941">
    <property type="protein sequence ID" value="JAD99954.1"/>
    <property type="molecule type" value="Transcribed_RNA"/>
</dbReference>
<reference evidence="1" key="1">
    <citation type="submission" date="2014-09" db="EMBL/GenBank/DDBJ databases">
        <authorList>
            <person name="Magalhaes I.L.F."/>
            <person name="Oliveira U."/>
            <person name="Santos F.R."/>
            <person name="Vidigal T.H.D.A."/>
            <person name="Brescovit A.D."/>
            <person name="Santos A.J."/>
        </authorList>
    </citation>
    <scope>NUCLEOTIDE SEQUENCE</scope>
    <source>
        <tissue evidence="1">Shoot tissue taken approximately 20 cm above the soil surface</tissue>
    </source>
</reference>
<evidence type="ECO:0000313" key="1">
    <source>
        <dbReference type="EMBL" id="JAD99954.1"/>
    </source>
</evidence>
<protein>
    <submittedName>
        <fullName evidence="1">Uncharacterized protein</fullName>
    </submittedName>
</protein>
<sequence length="78" mass="9273">MKRNAAPHMKLVYTDVPFGTFQWSRFLTSNDSFNQGTEGNKWIVARRKQRFITSSNRFHKDKEGNKWIAAARERKVRK</sequence>
<accession>A0A0A9EGS4</accession>